<proteinExistence type="predicted"/>
<name>A0A0L8VEP4_9BACT</name>
<evidence type="ECO:0000313" key="3">
    <source>
        <dbReference type="Proteomes" id="UP000036958"/>
    </source>
</evidence>
<dbReference type="AlphaFoldDB" id="A0A0L8VEP4"/>
<evidence type="ECO:0000313" key="2">
    <source>
        <dbReference type="EMBL" id="KOH46823.1"/>
    </source>
</evidence>
<protein>
    <recommendedName>
        <fullName evidence="1">TNase-like domain-containing protein</fullName>
    </recommendedName>
</protein>
<comment type="caution">
    <text evidence="2">The sequence shown here is derived from an EMBL/GenBank/DDBJ whole genome shotgun (WGS) entry which is preliminary data.</text>
</comment>
<feature type="domain" description="TNase-like" evidence="1">
    <location>
        <begin position="2"/>
        <end position="132"/>
    </location>
</feature>
<dbReference type="EMBL" id="LGIA01000018">
    <property type="protein sequence ID" value="KOH46823.1"/>
    <property type="molecule type" value="Genomic_DNA"/>
</dbReference>
<organism evidence="2 3">
    <name type="scientific">Sunxiuqinia dokdonensis</name>
    <dbReference type="NCBI Taxonomy" id="1409788"/>
    <lineage>
        <taxon>Bacteria</taxon>
        <taxon>Pseudomonadati</taxon>
        <taxon>Bacteroidota</taxon>
        <taxon>Bacteroidia</taxon>
        <taxon>Marinilabiliales</taxon>
        <taxon>Prolixibacteraceae</taxon>
        <taxon>Sunxiuqinia</taxon>
    </lineage>
</organism>
<gene>
    <name evidence="2" type="ORF">NC99_04090</name>
</gene>
<dbReference type="Proteomes" id="UP000036958">
    <property type="component" value="Unassembled WGS sequence"/>
</dbReference>
<dbReference type="OrthoDB" id="309040at2"/>
<dbReference type="RefSeq" id="WP_053179269.1">
    <property type="nucleotide sequence ID" value="NZ_LGIA01000018.1"/>
</dbReference>
<dbReference type="Gene3D" id="2.40.50.90">
    <property type="match status" value="1"/>
</dbReference>
<dbReference type="Pfam" id="PF00565">
    <property type="entry name" value="SNase"/>
    <property type="match status" value="1"/>
</dbReference>
<reference evidence="3" key="1">
    <citation type="submission" date="2015-07" db="EMBL/GenBank/DDBJ databases">
        <title>Genome sequencing of Sunxiuqinia dokdonensis strain SK.</title>
        <authorList>
            <person name="Ahn S."/>
            <person name="Kim B.-C."/>
        </authorList>
    </citation>
    <scope>NUCLEOTIDE SEQUENCE [LARGE SCALE GENOMIC DNA]</scope>
    <source>
        <strain evidence="3">SK</strain>
    </source>
</reference>
<dbReference type="STRING" id="1409788.NC99_04090"/>
<evidence type="ECO:0000259" key="1">
    <source>
        <dbReference type="PROSITE" id="PS50830"/>
    </source>
</evidence>
<dbReference type="SUPFAM" id="SSF50199">
    <property type="entry name" value="Staphylococcal nuclease"/>
    <property type="match status" value="1"/>
</dbReference>
<keyword evidence="3" id="KW-1185">Reference proteome</keyword>
<dbReference type="InterPro" id="IPR016071">
    <property type="entry name" value="Staphylococal_nuclease_OB-fold"/>
</dbReference>
<dbReference type="InterPro" id="IPR035437">
    <property type="entry name" value="SNase_OB-fold_sf"/>
</dbReference>
<accession>A0A0L8VEP4</accession>
<dbReference type="PROSITE" id="PS50830">
    <property type="entry name" value="TNASE_3"/>
    <property type="match status" value="1"/>
</dbReference>
<sequence length="132" mass="14973">MYQYQAEIQRVVDGDTYDIDIDLGLSVWVRNERVRLYGIDTPEVYGVKKDSDEYLLGVAASDFVKSLIRKGTLAVVETIKDSKGKYGRYLVVIYIRVPEELLAGHESIRAIGDFYCLNDLLVAKGLAEPYFL</sequence>